<sequence>MLQLSGVPPGSGKLESQAEPSSSNPRPTRTPNPTPTTLGESGESQGTALQSAHRWSIIAPTLQQEREQQQEHRRQWQQRVPLQTPVEAARLQVRLPGGHRGVVWVSKTALHTNLHSDLQPSRAMPKRKYNPCRQGMGDCLTPQPKRLGARSTNPSANREPKEAGQLPEQAAAQAQAKQVRLEGRDSIVRFLCRAATGSPEWGREHVRSHATEEEADSWTSIEEQIPTNGMSSPDTSIDTDSPTEGTRAHRSLSCPALLTTGHYDSSVYNASLLQAQTTPLPPLTSVFSTTVDGAIQCYNSAVDCPPPAVSPQPLLYKDLFVTADSANQYANKPKEHNPAMNNVTTNTQVMGEPEWSPVQAVQAEQTETDNPPKLFQLVANQQF</sequence>
<feature type="region of interest" description="Disordered" evidence="1">
    <location>
        <begin position="1"/>
        <end position="54"/>
    </location>
</feature>
<comment type="caution">
    <text evidence="2">The sequence shown here is derived from an EMBL/GenBank/DDBJ whole genome shotgun (WGS) entry which is preliminary data.</text>
</comment>
<dbReference type="Proteomes" id="UP001066276">
    <property type="component" value="Chromosome 1_2"/>
</dbReference>
<keyword evidence="3" id="KW-1185">Reference proteome</keyword>
<dbReference type="AlphaFoldDB" id="A0AAV7W183"/>
<feature type="region of interest" description="Disordered" evidence="1">
    <location>
        <begin position="136"/>
        <end position="177"/>
    </location>
</feature>
<feature type="region of interest" description="Disordered" evidence="1">
    <location>
        <begin position="203"/>
        <end position="249"/>
    </location>
</feature>
<organism evidence="2 3">
    <name type="scientific">Pleurodeles waltl</name>
    <name type="common">Iberian ribbed newt</name>
    <dbReference type="NCBI Taxonomy" id="8319"/>
    <lineage>
        <taxon>Eukaryota</taxon>
        <taxon>Metazoa</taxon>
        <taxon>Chordata</taxon>
        <taxon>Craniata</taxon>
        <taxon>Vertebrata</taxon>
        <taxon>Euteleostomi</taxon>
        <taxon>Amphibia</taxon>
        <taxon>Batrachia</taxon>
        <taxon>Caudata</taxon>
        <taxon>Salamandroidea</taxon>
        <taxon>Salamandridae</taxon>
        <taxon>Pleurodelinae</taxon>
        <taxon>Pleurodeles</taxon>
    </lineage>
</organism>
<feature type="compositionally biased region" description="Polar residues" evidence="1">
    <location>
        <begin position="38"/>
        <end position="50"/>
    </location>
</feature>
<feature type="compositionally biased region" description="Low complexity" evidence="1">
    <location>
        <begin position="231"/>
        <end position="243"/>
    </location>
</feature>
<evidence type="ECO:0000313" key="3">
    <source>
        <dbReference type="Proteomes" id="UP001066276"/>
    </source>
</evidence>
<protein>
    <submittedName>
        <fullName evidence="2">Uncharacterized protein</fullName>
    </submittedName>
</protein>
<feature type="compositionally biased region" description="Basic and acidic residues" evidence="1">
    <location>
        <begin position="203"/>
        <end position="212"/>
    </location>
</feature>
<feature type="compositionally biased region" description="Polar residues" evidence="1">
    <location>
        <begin position="217"/>
        <end position="230"/>
    </location>
</feature>
<proteinExistence type="predicted"/>
<dbReference type="EMBL" id="JANPWB010000002">
    <property type="protein sequence ID" value="KAJ1206446.1"/>
    <property type="molecule type" value="Genomic_DNA"/>
</dbReference>
<gene>
    <name evidence="2" type="ORF">NDU88_001851</name>
</gene>
<reference evidence="2" key="1">
    <citation type="journal article" date="2022" name="bioRxiv">
        <title>Sequencing and chromosome-scale assembly of the giantPleurodeles waltlgenome.</title>
        <authorList>
            <person name="Brown T."/>
            <person name="Elewa A."/>
            <person name="Iarovenko S."/>
            <person name="Subramanian E."/>
            <person name="Araus A.J."/>
            <person name="Petzold A."/>
            <person name="Susuki M."/>
            <person name="Suzuki K.-i.T."/>
            <person name="Hayashi T."/>
            <person name="Toyoda A."/>
            <person name="Oliveira C."/>
            <person name="Osipova E."/>
            <person name="Leigh N.D."/>
            <person name="Simon A."/>
            <person name="Yun M.H."/>
        </authorList>
    </citation>
    <scope>NUCLEOTIDE SEQUENCE</scope>
    <source>
        <strain evidence="2">20211129_DDA</strain>
        <tissue evidence="2">Liver</tissue>
    </source>
</reference>
<evidence type="ECO:0000256" key="1">
    <source>
        <dbReference type="SAM" id="MobiDB-lite"/>
    </source>
</evidence>
<accession>A0AAV7W183</accession>
<evidence type="ECO:0000313" key="2">
    <source>
        <dbReference type="EMBL" id="KAJ1206446.1"/>
    </source>
</evidence>
<name>A0AAV7W183_PLEWA</name>